<feature type="transmembrane region" description="Helical" evidence="6">
    <location>
        <begin position="6"/>
        <end position="25"/>
    </location>
</feature>
<name>A0A2G4YQB3_9PROT</name>
<dbReference type="InterPro" id="IPR036249">
    <property type="entry name" value="Thioredoxin-like_sf"/>
</dbReference>
<proteinExistence type="inferred from homology"/>
<dbReference type="EMBL" id="PDEM01000024">
    <property type="protein sequence ID" value="PHZ84514.1"/>
    <property type="molecule type" value="Genomic_DNA"/>
</dbReference>
<dbReference type="RefSeq" id="WP_099473533.1">
    <property type="nucleotide sequence ID" value="NZ_CP041025.1"/>
</dbReference>
<keyword evidence="5" id="KW-0676">Redox-active center</keyword>
<dbReference type="InterPro" id="IPR004799">
    <property type="entry name" value="Periplasmic_diS_OxRdtase_DsbE"/>
</dbReference>
<organism evidence="8 9">
    <name type="scientific">Paremcibacter congregatus</name>
    <dbReference type="NCBI Taxonomy" id="2043170"/>
    <lineage>
        <taxon>Bacteria</taxon>
        <taxon>Pseudomonadati</taxon>
        <taxon>Pseudomonadota</taxon>
        <taxon>Alphaproteobacteria</taxon>
        <taxon>Emcibacterales</taxon>
        <taxon>Emcibacteraceae</taxon>
        <taxon>Paremcibacter</taxon>
    </lineage>
</organism>
<dbReference type="Pfam" id="PF08534">
    <property type="entry name" value="Redoxin"/>
    <property type="match status" value="1"/>
</dbReference>
<dbReference type="GO" id="GO:0030288">
    <property type="term" value="C:outer membrane-bounded periplasmic space"/>
    <property type="evidence" value="ECO:0007669"/>
    <property type="project" value="InterPro"/>
</dbReference>
<comment type="caution">
    <text evidence="8">The sequence shown here is derived from an EMBL/GenBank/DDBJ whole genome shotgun (WGS) entry which is preliminary data.</text>
</comment>
<sequence>MPLKRFLPLFVFAAIFVAFIIGLQLNPREVPSALIDKPAPEFSLPPLQGGGVGLNTTDLKMTDGIVVVNFFASWCGPCRVEHPALEQLADIPGVTLYGIAYKDRPENSIAFLKSLGNPYTKVGADLKGRNAIDWGVTGTPETFFLKDGIIRYQHIGPIHQVQMADKILPILKELQQETGL</sequence>
<dbReference type="SUPFAM" id="SSF52833">
    <property type="entry name" value="Thioredoxin-like"/>
    <property type="match status" value="1"/>
</dbReference>
<dbReference type="InParanoid" id="A0A2G4YQB3"/>
<dbReference type="InterPro" id="IPR013766">
    <property type="entry name" value="Thioredoxin_domain"/>
</dbReference>
<dbReference type="NCBIfam" id="TIGR00385">
    <property type="entry name" value="dsbE"/>
    <property type="match status" value="1"/>
</dbReference>
<evidence type="ECO:0000256" key="6">
    <source>
        <dbReference type="SAM" id="Phobius"/>
    </source>
</evidence>
<dbReference type="InterPro" id="IPR017937">
    <property type="entry name" value="Thioredoxin_CS"/>
</dbReference>
<dbReference type="InterPro" id="IPR050553">
    <property type="entry name" value="Thioredoxin_ResA/DsbE_sf"/>
</dbReference>
<accession>A0A2G4YQB3</accession>
<dbReference type="FunCoup" id="A0A2G4YQB3">
    <property type="interactions" value="260"/>
</dbReference>
<protein>
    <submittedName>
        <fullName evidence="8">DsbE family thiol:disulfide interchange protein</fullName>
    </submittedName>
</protein>
<dbReference type="OrthoDB" id="9799347at2"/>
<evidence type="ECO:0000256" key="1">
    <source>
        <dbReference type="ARBA" id="ARBA00004196"/>
    </source>
</evidence>
<dbReference type="GO" id="GO:0017004">
    <property type="term" value="P:cytochrome complex assembly"/>
    <property type="evidence" value="ECO:0007669"/>
    <property type="project" value="UniProtKB-KW"/>
</dbReference>
<evidence type="ECO:0000256" key="5">
    <source>
        <dbReference type="ARBA" id="ARBA00023284"/>
    </source>
</evidence>
<dbReference type="PANTHER" id="PTHR42852:SF6">
    <property type="entry name" value="THIOL:DISULFIDE INTERCHANGE PROTEIN DSBE"/>
    <property type="match status" value="1"/>
</dbReference>
<dbReference type="PANTHER" id="PTHR42852">
    <property type="entry name" value="THIOL:DISULFIDE INTERCHANGE PROTEIN DSBE"/>
    <property type="match status" value="1"/>
</dbReference>
<feature type="domain" description="Thioredoxin" evidence="7">
    <location>
        <begin position="33"/>
        <end position="176"/>
    </location>
</feature>
<evidence type="ECO:0000313" key="8">
    <source>
        <dbReference type="EMBL" id="PHZ84514.1"/>
    </source>
</evidence>
<keyword evidence="3" id="KW-0201">Cytochrome c-type biogenesis</keyword>
<dbReference type="Proteomes" id="UP000229730">
    <property type="component" value="Unassembled WGS sequence"/>
</dbReference>
<keyword evidence="6" id="KW-0812">Transmembrane</keyword>
<dbReference type="PROSITE" id="PS51352">
    <property type="entry name" value="THIOREDOXIN_2"/>
    <property type="match status" value="1"/>
</dbReference>
<evidence type="ECO:0000256" key="3">
    <source>
        <dbReference type="ARBA" id="ARBA00022748"/>
    </source>
</evidence>
<dbReference type="GO" id="GO:0015036">
    <property type="term" value="F:disulfide oxidoreductase activity"/>
    <property type="evidence" value="ECO:0007669"/>
    <property type="project" value="InterPro"/>
</dbReference>
<dbReference type="CDD" id="cd03010">
    <property type="entry name" value="TlpA_like_DsbE"/>
    <property type="match status" value="1"/>
</dbReference>
<dbReference type="InterPro" id="IPR013740">
    <property type="entry name" value="Redoxin"/>
</dbReference>
<keyword evidence="6" id="KW-1133">Transmembrane helix</keyword>
<gene>
    <name evidence="8" type="ORF">CRD36_11960</name>
</gene>
<evidence type="ECO:0000313" key="9">
    <source>
        <dbReference type="Proteomes" id="UP000229730"/>
    </source>
</evidence>
<reference evidence="8 9" key="1">
    <citation type="submission" date="2017-10" db="EMBL/GenBank/DDBJ databases">
        <title>Frigbacter circumglobatus gen. nov. sp. nov., isolated from sediment cultured in situ.</title>
        <authorList>
            <person name="Zhao Z."/>
        </authorList>
    </citation>
    <scope>NUCLEOTIDE SEQUENCE [LARGE SCALE GENOMIC DNA]</scope>
    <source>
        <strain evidence="8 9">ZYL</strain>
    </source>
</reference>
<evidence type="ECO:0000256" key="2">
    <source>
        <dbReference type="ARBA" id="ARBA00007758"/>
    </source>
</evidence>
<keyword evidence="6" id="KW-0472">Membrane</keyword>
<dbReference type="AlphaFoldDB" id="A0A2G4YQB3"/>
<keyword evidence="4" id="KW-1015">Disulfide bond</keyword>
<keyword evidence="9" id="KW-1185">Reference proteome</keyword>
<dbReference type="PROSITE" id="PS00194">
    <property type="entry name" value="THIOREDOXIN_1"/>
    <property type="match status" value="1"/>
</dbReference>
<dbReference type="Gene3D" id="3.40.30.10">
    <property type="entry name" value="Glutaredoxin"/>
    <property type="match status" value="1"/>
</dbReference>
<comment type="similarity">
    <text evidence="2">Belongs to the thioredoxin family. DsbE subfamily.</text>
</comment>
<evidence type="ECO:0000259" key="7">
    <source>
        <dbReference type="PROSITE" id="PS51352"/>
    </source>
</evidence>
<evidence type="ECO:0000256" key="4">
    <source>
        <dbReference type="ARBA" id="ARBA00023157"/>
    </source>
</evidence>
<comment type="subcellular location">
    <subcellularLocation>
        <location evidence="1">Cell envelope</location>
    </subcellularLocation>
</comment>